<evidence type="ECO:0000313" key="2">
    <source>
        <dbReference type="RefSeq" id="XP_014681576.1"/>
    </source>
</evidence>
<dbReference type="Gene3D" id="3.40.50.720">
    <property type="entry name" value="NAD(P)-binding Rossmann-like Domain"/>
    <property type="match status" value="1"/>
</dbReference>
<sequence length="244" mass="26511">MWLTKESKAFWIMARAVKDFVDNEGGGSLPLRGTLPDMTADSDRYVALQGVYRARARRDLERVRARVNAQLQQLGLPAARVDDDDLCRFCRGAAFLHVTRCRSLAQEHARAAADAAAPPLEGAAADDGDDNATVWYVLLRAVGRFRGEHSRYPGARAGEVETDIALLKACASRLLAEWGLPAIARDDHIHEVCRYGAAELASVAALVGGASAQEAIKVVTQQFVPLNNTYIYSGITQTSTTLEV</sequence>
<accession>A0ABM1FAV5</accession>
<gene>
    <name evidence="2" type="primary">LOC106821332</name>
</gene>
<protein>
    <submittedName>
        <fullName evidence="2">NEDD8-activating enzyme E1 regulatory subunit-like</fullName>
    </submittedName>
</protein>
<reference evidence="2" key="1">
    <citation type="submission" date="2025-08" db="UniProtKB">
        <authorList>
            <consortium name="RefSeq"/>
        </authorList>
    </citation>
    <scope>IDENTIFICATION</scope>
</reference>
<dbReference type="InterPro" id="IPR035985">
    <property type="entry name" value="Ubiquitin-activating_enz"/>
</dbReference>
<name>A0ABM1FAV5_PRICU</name>
<dbReference type="RefSeq" id="XP_014681576.1">
    <property type="nucleotide sequence ID" value="XM_014826090.1"/>
</dbReference>
<organism evidence="1 2">
    <name type="scientific">Priapulus caudatus</name>
    <name type="common">Priapulid worm</name>
    <dbReference type="NCBI Taxonomy" id="37621"/>
    <lineage>
        <taxon>Eukaryota</taxon>
        <taxon>Metazoa</taxon>
        <taxon>Ecdysozoa</taxon>
        <taxon>Scalidophora</taxon>
        <taxon>Priapulida</taxon>
        <taxon>Priapulimorpha</taxon>
        <taxon>Priapulimorphida</taxon>
        <taxon>Priapulidae</taxon>
        <taxon>Priapulus</taxon>
    </lineage>
</organism>
<evidence type="ECO:0000313" key="1">
    <source>
        <dbReference type="Proteomes" id="UP000695022"/>
    </source>
</evidence>
<keyword evidence="1" id="KW-1185">Reference proteome</keyword>
<proteinExistence type="predicted"/>
<dbReference type="Proteomes" id="UP000695022">
    <property type="component" value="Unplaced"/>
</dbReference>
<dbReference type="SUPFAM" id="SSF69572">
    <property type="entry name" value="Activating enzymes of the ubiquitin-like proteins"/>
    <property type="match status" value="1"/>
</dbReference>
<dbReference type="GeneID" id="106821332"/>